<dbReference type="OrthoDB" id="9800865at2"/>
<feature type="binding site" evidence="16">
    <location>
        <position position="170"/>
    </location>
    <ligand>
        <name>NADP(+)</name>
        <dbReference type="ChEBI" id="CHEBI:58349"/>
    </ligand>
</feature>
<feature type="binding site" evidence="16">
    <location>
        <position position="265"/>
    </location>
    <ligand>
        <name>substrate</name>
    </ligand>
</feature>
<evidence type="ECO:0000256" key="15">
    <source>
        <dbReference type="PIRSR" id="PIRSR006769-1"/>
    </source>
</evidence>
<dbReference type="InterPro" id="IPR024072">
    <property type="entry name" value="DHFR-like_dom_sf"/>
</dbReference>
<evidence type="ECO:0000256" key="13">
    <source>
        <dbReference type="ARBA" id="ARBA00049886"/>
    </source>
</evidence>
<feature type="binding site" evidence="17">
    <location>
        <position position="51"/>
    </location>
    <ligand>
        <name>Zn(2+)</name>
        <dbReference type="ChEBI" id="CHEBI:29105"/>
        <note>catalytic</note>
    </ligand>
</feature>
<dbReference type="SUPFAM" id="SSF53597">
    <property type="entry name" value="Dihydrofolate reductase-like"/>
    <property type="match status" value="1"/>
</dbReference>
<evidence type="ECO:0000259" key="18">
    <source>
        <dbReference type="PROSITE" id="PS51747"/>
    </source>
</evidence>
<dbReference type="PANTHER" id="PTHR38011:SF7">
    <property type="entry name" value="2,5-DIAMINO-6-RIBOSYLAMINO-4(3H)-PYRIMIDINONE 5'-PHOSPHATE REDUCTASE"/>
    <property type="match status" value="1"/>
</dbReference>
<dbReference type="EMBL" id="SOAW01000001">
    <property type="protein sequence ID" value="TDT33185.1"/>
    <property type="molecule type" value="Genomic_DNA"/>
</dbReference>
<evidence type="ECO:0000256" key="9">
    <source>
        <dbReference type="ARBA" id="ARBA00022857"/>
    </source>
</evidence>
<dbReference type="AlphaFoldDB" id="A0A4R7J7H4"/>
<reference evidence="19 20" key="1">
    <citation type="submission" date="2019-03" db="EMBL/GenBank/DDBJ databases">
        <title>Genomic Encyclopedia of Archaeal and Bacterial Type Strains, Phase II (KMG-II): from individual species to whole genera.</title>
        <authorList>
            <person name="Goeker M."/>
        </authorList>
    </citation>
    <scope>NUCLEOTIDE SEQUENCE [LARGE SCALE GENOMIC DNA]</scope>
    <source>
        <strain evidence="19 20">DSM 24323</strain>
    </source>
</reference>
<dbReference type="EC" id="1.1.1.193" evidence="14"/>
<evidence type="ECO:0000256" key="10">
    <source>
        <dbReference type="ARBA" id="ARBA00023002"/>
    </source>
</evidence>
<comment type="pathway">
    <text evidence="3 14">Cofactor biosynthesis; riboflavin biosynthesis; 5-amino-6-(D-ribitylamino)uracil from GTP: step 3/4.</text>
</comment>
<evidence type="ECO:0000256" key="12">
    <source>
        <dbReference type="ARBA" id="ARBA00049861"/>
    </source>
</evidence>
<comment type="cofactor">
    <cofactor evidence="14 17">
        <name>Zn(2+)</name>
        <dbReference type="ChEBI" id="CHEBI:29105"/>
    </cofactor>
    <text evidence="14 17">Binds 1 zinc ion.</text>
</comment>
<dbReference type="InterPro" id="IPR016193">
    <property type="entry name" value="Cytidine_deaminase-like"/>
</dbReference>
<evidence type="ECO:0000256" key="4">
    <source>
        <dbReference type="ARBA" id="ARBA00005259"/>
    </source>
</evidence>
<dbReference type="Gene3D" id="3.40.140.10">
    <property type="entry name" value="Cytidine Deaminase, domain 2"/>
    <property type="match status" value="1"/>
</dbReference>
<evidence type="ECO:0000256" key="3">
    <source>
        <dbReference type="ARBA" id="ARBA00004910"/>
    </source>
</evidence>
<dbReference type="InterPro" id="IPR050765">
    <property type="entry name" value="Riboflavin_Biosynth_HTPR"/>
</dbReference>
<dbReference type="GO" id="GO:0008703">
    <property type="term" value="F:5-amino-6-(5-phosphoribosylamino)uracil reductase activity"/>
    <property type="evidence" value="ECO:0007669"/>
    <property type="project" value="UniProtKB-EC"/>
</dbReference>
<dbReference type="SUPFAM" id="SSF53927">
    <property type="entry name" value="Cytidine deaminase-like"/>
    <property type="match status" value="1"/>
</dbReference>
<keyword evidence="10 14" id="KW-0560">Oxidoreductase</keyword>
<dbReference type="PROSITE" id="PS00903">
    <property type="entry name" value="CYT_DCMP_DEAMINASES_1"/>
    <property type="match status" value="1"/>
</dbReference>
<keyword evidence="6 14" id="KW-0686">Riboflavin biosynthesis</keyword>
<dbReference type="NCBIfam" id="TIGR00326">
    <property type="entry name" value="eubact_ribD"/>
    <property type="match status" value="1"/>
</dbReference>
<feature type="binding site" evidence="16">
    <location>
        <position position="184"/>
    </location>
    <ligand>
        <name>substrate</name>
    </ligand>
</feature>
<comment type="pathway">
    <text evidence="2 14">Cofactor biosynthesis; riboflavin biosynthesis; 5-amino-6-(D-ribitylamino)uracil from GTP: step 2/4.</text>
</comment>
<comment type="similarity">
    <text evidence="5 14">In the C-terminal section; belongs to the HTP reductase family.</text>
</comment>
<evidence type="ECO:0000256" key="1">
    <source>
        <dbReference type="ARBA" id="ARBA00002151"/>
    </source>
</evidence>
<dbReference type="InterPro" id="IPR004794">
    <property type="entry name" value="Eubact_RibD"/>
</dbReference>
<dbReference type="GO" id="GO:0009231">
    <property type="term" value="P:riboflavin biosynthetic process"/>
    <property type="evidence" value="ECO:0007669"/>
    <property type="project" value="UniProtKB-UniPathway"/>
</dbReference>
<comment type="catalytic activity">
    <reaction evidence="12 14">
        <text>5-amino-6-(5-phospho-D-ribitylamino)uracil + NADP(+) = 5-amino-6-(5-phospho-D-ribosylamino)uracil + NADPH + H(+)</text>
        <dbReference type="Rhea" id="RHEA:17845"/>
        <dbReference type="ChEBI" id="CHEBI:15378"/>
        <dbReference type="ChEBI" id="CHEBI:57783"/>
        <dbReference type="ChEBI" id="CHEBI:58349"/>
        <dbReference type="ChEBI" id="CHEBI:58421"/>
        <dbReference type="ChEBI" id="CHEBI:58453"/>
        <dbReference type="EC" id="1.1.1.193"/>
    </reaction>
</comment>
<evidence type="ECO:0000256" key="11">
    <source>
        <dbReference type="ARBA" id="ARBA00023268"/>
    </source>
</evidence>
<keyword evidence="14" id="KW-0378">Hydrolase</keyword>
<dbReference type="PROSITE" id="PS51747">
    <property type="entry name" value="CYT_DCMP_DEAMINASES_2"/>
    <property type="match status" value="1"/>
</dbReference>
<dbReference type="Proteomes" id="UP000295371">
    <property type="component" value="Unassembled WGS sequence"/>
</dbReference>
<organism evidence="19 20">
    <name type="scientific">Naumannella halotolerans</name>
    <dbReference type="NCBI Taxonomy" id="993414"/>
    <lineage>
        <taxon>Bacteria</taxon>
        <taxon>Bacillati</taxon>
        <taxon>Actinomycetota</taxon>
        <taxon>Actinomycetes</taxon>
        <taxon>Propionibacteriales</taxon>
        <taxon>Propionibacteriaceae</taxon>
        <taxon>Naumannella</taxon>
    </lineage>
</organism>
<dbReference type="InterPro" id="IPR016192">
    <property type="entry name" value="APOBEC/CMP_deaminase_Zn-bd"/>
</dbReference>
<dbReference type="PIRSF" id="PIRSF006769">
    <property type="entry name" value="RibD"/>
    <property type="match status" value="1"/>
</dbReference>
<dbReference type="GO" id="GO:0008270">
    <property type="term" value="F:zinc ion binding"/>
    <property type="evidence" value="ECO:0007669"/>
    <property type="project" value="InterPro"/>
</dbReference>
<dbReference type="EC" id="3.5.4.26" evidence="14"/>
<gene>
    <name evidence="19" type="ORF">CLV29_0790</name>
</gene>
<evidence type="ECO:0000256" key="2">
    <source>
        <dbReference type="ARBA" id="ARBA00004882"/>
    </source>
</evidence>
<name>A0A4R7J7H4_9ACTN</name>
<comment type="catalytic activity">
    <reaction evidence="13 14">
        <text>2,5-diamino-6-hydroxy-4-(5-phosphoribosylamino)-pyrimidine + H2O + H(+) = 5-amino-6-(5-phospho-D-ribosylamino)uracil + NH4(+)</text>
        <dbReference type="Rhea" id="RHEA:21868"/>
        <dbReference type="ChEBI" id="CHEBI:15377"/>
        <dbReference type="ChEBI" id="CHEBI:15378"/>
        <dbReference type="ChEBI" id="CHEBI:28938"/>
        <dbReference type="ChEBI" id="CHEBI:58453"/>
        <dbReference type="ChEBI" id="CHEBI:58614"/>
        <dbReference type="EC" id="3.5.4.26"/>
    </reaction>
</comment>
<feature type="binding site" evidence="17">
    <location>
        <position position="76"/>
    </location>
    <ligand>
        <name>Zn(2+)</name>
        <dbReference type="ChEBI" id="CHEBI:29105"/>
        <note>catalytic</note>
    </ligand>
</feature>
<keyword evidence="11" id="KW-0511">Multifunctional enzyme</keyword>
<dbReference type="GO" id="GO:0008835">
    <property type="term" value="F:diaminohydroxyphosphoribosylaminopyrimidine deaminase activity"/>
    <property type="evidence" value="ECO:0007669"/>
    <property type="project" value="UniProtKB-EC"/>
</dbReference>
<evidence type="ECO:0000313" key="20">
    <source>
        <dbReference type="Proteomes" id="UP000295371"/>
    </source>
</evidence>
<keyword evidence="9 14" id="KW-0521">NADP</keyword>
<comment type="function">
    <text evidence="1 14">Converts 2,5-diamino-6-(ribosylamino)-4(3h)-pyrimidinone 5'-phosphate into 5-amino-6-(ribosylamino)-2,4(1h,3h)-pyrimidinedione 5'-phosphate.</text>
</comment>
<dbReference type="Gene3D" id="3.40.430.10">
    <property type="entry name" value="Dihydrofolate Reductase, subunit A"/>
    <property type="match status" value="2"/>
</dbReference>
<feature type="domain" description="CMP/dCMP-type deaminase" evidence="18">
    <location>
        <begin position="1"/>
        <end position="123"/>
    </location>
</feature>
<evidence type="ECO:0000256" key="8">
    <source>
        <dbReference type="ARBA" id="ARBA00022833"/>
    </source>
</evidence>
<feature type="binding site" evidence="16">
    <location>
        <position position="196"/>
    </location>
    <ligand>
        <name>NADP(+)</name>
        <dbReference type="ChEBI" id="CHEBI:58349"/>
    </ligand>
</feature>
<feature type="active site" description="Proton donor" evidence="15">
    <location>
        <position position="53"/>
    </location>
</feature>
<comment type="similarity">
    <text evidence="4 14">In the N-terminal section; belongs to the cytidine and deoxycytidylate deaminase family.</text>
</comment>
<evidence type="ECO:0000256" key="17">
    <source>
        <dbReference type="PIRSR" id="PIRSR006769-3"/>
    </source>
</evidence>
<evidence type="ECO:0000256" key="14">
    <source>
        <dbReference type="PIRNR" id="PIRNR006769"/>
    </source>
</evidence>
<feature type="binding site" evidence="16">
    <location>
        <position position="154"/>
    </location>
    <ligand>
        <name>NADP(+)</name>
        <dbReference type="ChEBI" id="CHEBI:58349"/>
    </ligand>
</feature>
<sequence>MAIPEAMDLAVSASRAARGLSRPNPPVGAVILDADQSLVGVGHTQAAGGPHAEVVALREAGERARGGTAVVTLEPCAHTGRTGPCTQALLAAGVRNLVYAVADPNPVAAGGAADLAAAGVEVSVSGTEQVADGPLREWLFRTRTGRPYVTAKLATSLDGRVAAPDGSSQWITGPQAREHSHRVRAELDAIIVGTGTALADDPALTSRTPTGELTERQPGRVVVGRREIPATARLRGPGGRYVQVRSHDPAEALRACGDAANVQVEGGPQLLGAFLTAGLVDRVEAYLAPTLLGAGRSAIEAPAVTTLADRHDFALESVITLGADLLLTLCRG</sequence>
<dbReference type="CDD" id="cd01284">
    <property type="entry name" value="Riboflavin_deaminase-reductase"/>
    <property type="match status" value="1"/>
</dbReference>
<dbReference type="Pfam" id="PF00383">
    <property type="entry name" value="dCMP_cyt_deam_1"/>
    <property type="match status" value="1"/>
</dbReference>
<dbReference type="PANTHER" id="PTHR38011">
    <property type="entry name" value="DIHYDROFOLATE REDUCTASE FAMILY PROTEIN (AFU_ORTHOLOGUE AFUA_8G06820)"/>
    <property type="match status" value="1"/>
</dbReference>
<feature type="binding site" evidence="16">
    <location>
        <position position="204"/>
    </location>
    <ligand>
        <name>substrate</name>
    </ligand>
</feature>
<evidence type="ECO:0000256" key="6">
    <source>
        <dbReference type="ARBA" id="ARBA00022619"/>
    </source>
</evidence>
<keyword evidence="7 14" id="KW-0479">Metal-binding</keyword>
<feature type="binding site" evidence="16">
    <location>
        <position position="168"/>
    </location>
    <ligand>
        <name>substrate</name>
    </ligand>
</feature>
<keyword evidence="8 14" id="KW-0862">Zinc</keyword>
<evidence type="ECO:0000256" key="7">
    <source>
        <dbReference type="ARBA" id="ARBA00022723"/>
    </source>
</evidence>
<dbReference type="UniPathway" id="UPA00275">
    <property type="reaction ID" value="UER00401"/>
</dbReference>
<dbReference type="InterPro" id="IPR002734">
    <property type="entry name" value="RibDG_C"/>
</dbReference>
<keyword evidence="20" id="KW-1185">Reference proteome</keyword>
<comment type="caution">
    <text evidence="19">The sequence shown here is derived from an EMBL/GenBank/DDBJ whole genome shotgun (WGS) entry which is preliminary data.</text>
</comment>
<dbReference type="RefSeq" id="WP_133755009.1">
    <property type="nucleotide sequence ID" value="NZ_SOAW01000001.1"/>
</dbReference>
<feature type="binding site" evidence="17">
    <location>
        <position position="85"/>
    </location>
    <ligand>
        <name>Zn(2+)</name>
        <dbReference type="ChEBI" id="CHEBI:29105"/>
        <note>catalytic</note>
    </ligand>
</feature>
<dbReference type="Pfam" id="PF01872">
    <property type="entry name" value="RibD_C"/>
    <property type="match status" value="1"/>
</dbReference>
<feature type="binding site" evidence="16">
    <location>
        <position position="207"/>
    </location>
    <ligand>
        <name>substrate</name>
    </ligand>
</feature>
<protein>
    <recommendedName>
        <fullName evidence="14">Riboflavin biosynthesis protein RibD</fullName>
    </recommendedName>
    <domain>
        <recommendedName>
            <fullName evidence="14">Diaminohydroxyphosphoribosylaminopyrimidine deaminase</fullName>
            <shortName evidence="14">DRAP deaminase</shortName>
            <ecNumber evidence="14">3.5.4.26</ecNumber>
        </recommendedName>
        <alternativeName>
            <fullName evidence="14">Riboflavin-specific deaminase</fullName>
        </alternativeName>
    </domain>
    <domain>
        <recommendedName>
            <fullName evidence="14">5-amino-6-(5-phosphoribosylamino)uracil reductase</fullName>
            <ecNumber evidence="14">1.1.1.193</ecNumber>
        </recommendedName>
        <alternativeName>
            <fullName evidence="14">HTP reductase</fullName>
        </alternativeName>
    </domain>
</protein>
<feature type="binding site" evidence="16">
    <location>
        <position position="200"/>
    </location>
    <ligand>
        <name>NADP(+)</name>
        <dbReference type="ChEBI" id="CHEBI:58349"/>
    </ligand>
</feature>
<dbReference type="InterPro" id="IPR002125">
    <property type="entry name" value="CMP_dCMP_dom"/>
</dbReference>
<evidence type="ECO:0000256" key="16">
    <source>
        <dbReference type="PIRSR" id="PIRSR006769-2"/>
    </source>
</evidence>
<evidence type="ECO:0000256" key="5">
    <source>
        <dbReference type="ARBA" id="ARBA00007417"/>
    </source>
</evidence>
<accession>A0A4R7J7H4</accession>
<evidence type="ECO:0000313" key="19">
    <source>
        <dbReference type="EMBL" id="TDT33185.1"/>
    </source>
</evidence>
<feature type="binding site" evidence="16">
    <location>
        <begin position="267"/>
        <end position="273"/>
    </location>
    <ligand>
        <name>NADP(+)</name>
        <dbReference type="ChEBI" id="CHEBI:58349"/>
    </ligand>
</feature>
<proteinExistence type="inferred from homology"/>